<comment type="caution">
    <text evidence="2">The sequence shown here is derived from an EMBL/GenBank/DDBJ whole genome shotgun (WGS) entry which is preliminary data.</text>
</comment>
<evidence type="ECO:0000313" key="3">
    <source>
        <dbReference type="Proteomes" id="UP000094271"/>
    </source>
</evidence>
<organism evidence="2 3">
    <name type="scientific">Eisenbergiella tayi</name>
    <dbReference type="NCBI Taxonomy" id="1432052"/>
    <lineage>
        <taxon>Bacteria</taxon>
        <taxon>Bacillati</taxon>
        <taxon>Bacillota</taxon>
        <taxon>Clostridia</taxon>
        <taxon>Lachnospirales</taxon>
        <taxon>Lachnospiraceae</taxon>
        <taxon>Eisenbergiella</taxon>
    </lineage>
</organism>
<dbReference type="Proteomes" id="UP000094271">
    <property type="component" value="Unassembled WGS sequence"/>
</dbReference>
<dbReference type="InterPro" id="IPR043743">
    <property type="entry name" value="DUF5688"/>
</dbReference>
<gene>
    <name evidence="2" type="ORF">BEI59_36295</name>
</gene>
<protein>
    <submittedName>
        <fullName evidence="2">Uncharacterized protein</fullName>
    </submittedName>
</protein>
<reference evidence="2 3" key="1">
    <citation type="submission" date="2016-08" db="EMBL/GenBank/DDBJ databases">
        <authorList>
            <person name="Seilhamer J.J."/>
        </authorList>
    </citation>
    <scope>NUCLEOTIDE SEQUENCE [LARGE SCALE GENOMIC DNA]</scope>
    <source>
        <strain evidence="2 3">NML150140-1</strain>
    </source>
</reference>
<accession>A0A1E3U594</accession>
<dbReference type="EMBL" id="MEHA01000058">
    <property type="protein sequence ID" value="ODR33669.1"/>
    <property type="molecule type" value="Genomic_DNA"/>
</dbReference>
<proteinExistence type="predicted"/>
<evidence type="ECO:0000313" key="2">
    <source>
        <dbReference type="EMBL" id="ODR33669.1"/>
    </source>
</evidence>
<dbReference type="Pfam" id="PF18941">
    <property type="entry name" value="DUF5688"/>
    <property type="match status" value="1"/>
</dbReference>
<feature type="region of interest" description="Disordered" evidence="1">
    <location>
        <begin position="310"/>
        <end position="360"/>
    </location>
</feature>
<name>A0A1E3U594_9FIRM</name>
<dbReference type="AlphaFoldDB" id="A0A1E3U594"/>
<sequence>MNYETFKQEFAEDIKEKLYERGYDDVRISFNNVEKTNQNYEAMSVVPEGSNVGVNFNIENAFANYEHTDDYAGVLASATMVIADGLDRAPAIDVSALMDYENMKEKLSVEVISADANADLLANVPHDRMEDLAVVYRFVMESSEDGRASILVTNNLMDRMGVSHEQLRADALENSPEIRPVVIMGMNEVMKEMIDPEVYEMFGIPDDAEETMYVATVPDKNSGAGVIAYQDFMDQAAERVGGDFFVLPSSINEILLVPDNGDMTADALRDMVKDVNAKEVSPEERLSDNVYHYDSKDHVFELAEKFEARQQEKKTEIDEKSEEKGSVLKDLKDKQKEAAAKPPVKDAAEKAAKSKGREVL</sequence>
<evidence type="ECO:0000256" key="1">
    <source>
        <dbReference type="SAM" id="MobiDB-lite"/>
    </source>
</evidence>